<dbReference type="Proteomes" id="UP001500320">
    <property type="component" value="Unassembled WGS sequence"/>
</dbReference>
<evidence type="ECO:0000313" key="3">
    <source>
        <dbReference type="Proteomes" id="UP001500320"/>
    </source>
</evidence>
<name>A0ABP6MJ27_9ACTN</name>
<feature type="region of interest" description="Disordered" evidence="1">
    <location>
        <begin position="55"/>
        <end position="98"/>
    </location>
</feature>
<proteinExistence type="predicted"/>
<keyword evidence="3" id="KW-1185">Reference proteome</keyword>
<evidence type="ECO:0000313" key="2">
    <source>
        <dbReference type="EMBL" id="GAA3113821.1"/>
    </source>
</evidence>
<dbReference type="EMBL" id="BAAAUT010000001">
    <property type="protein sequence ID" value="GAA3113821.1"/>
    <property type="molecule type" value="Genomic_DNA"/>
</dbReference>
<reference evidence="3" key="1">
    <citation type="journal article" date="2019" name="Int. J. Syst. Evol. Microbiol.">
        <title>The Global Catalogue of Microorganisms (GCM) 10K type strain sequencing project: providing services to taxonomists for standard genome sequencing and annotation.</title>
        <authorList>
            <consortium name="The Broad Institute Genomics Platform"/>
            <consortium name="The Broad Institute Genome Sequencing Center for Infectious Disease"/>
            <person name="Wu L."/>
            <person name="Ma J."/>
        </authorList>
    </citation>
    <scope>NUCLEOTIDE SEQUENCE [LARGE SCALE GENOMIC DNA]</scope>
    <source>
        <strain evidence="3">JCM 9373</strain>
    </source>
</reference>
<comment type="caution">
    <text evidence="2">The sequence shown here is derived from an EMBL/GenBank/DDBJ whole genome shotgun (WGS) entry which is preliminary data.</text>
</comment>
<protein>
    <submittedName>
        <fullName evidence="2">Uncharacterized protein</fullName>
    </submittedName>
</protein>
<evidence type="ECO:0000256" key="1">
    <source>
        <dbReference type="SAM" id="MobiDB-lite"/>
    </source>
</evidence>
<accession>A0ABP6MJ27</accession>
<gene>
    <name evidence="2" type="ORF">GCM10010466_01150</name>
</gene>
<sequence length="98" mass="10630">MNSVPEPSFTVSSDDLAGGVPCGNVTVGFAPTSPVTFKPLLAVLPVAEVPPWSVPQAAANNRGTAARTARRRRRIRYPSSRRQFAPHYPNPAYGRDKR</sequence>
<feature type="compositionally biased region" description="Low complexity" evidence="1">
    <location>
        <begin position="57"/>
        <end position="67"/>
    </location>
</feature>
<organism evidence="2 3">
    <name type="scientific">Planomonospora alba</name>
    <dbReference type="NCBI Taxonomy" id="161354"/>
    <lineage>
        <taxon>Bacteria</taxon>
        <taxon>Bacillati</taxon>
        <taxon>Actinomycetota</taxon>
        <taxon>Actinomycetes</taxon>
        <taxon>Streptosporangiales</taxon>
        <taxon>Streptosporangiaceae</taxon>
        <taxon>Planomonospora</taxon>
    </lineage>
</organism>